<evidence type="ECO:0000256" key="1">
    <source>
        <dbReference type="SAM" id="Phobius"/>
    </source>
</evidence>
<accession>A0A1A2SZK4</accession>
<keyword evidence="1" id="KW-0472">Membrane</keyword>
<feature type="transmembrane region" description="Helical" evidence="1">
    <location>
        <begin position="32"/>
        <end position="52"/>
    </location>
</feature>
<evidence type="ECO:0000313" key="3">
    <source>
        <dbReference type="Proteomes" id="UP000092389"/>
    </source>
</evidence>
<proteinExistence type="predicted"/>
<keyword evidence="1" id="KW-1133">Transmembrane helix</keyword>
<sequence>MTRRLRIAFLFVAVVSGDYAVLMLINGQLIDFGVAAAVCAGSFVAAGLIVCAGRRRRKAMARGRAAVWERRDRQAAAAGQQCAVCGAARQKPSDSPRFVDRQTARLCAACAPALN</sequence>
<protein>
    <submittedName>
        <fullName evidence="2">Uncharacterized protein</fullName>
    </submittedName>
</protein>
<dbReference type="EMBL" id="LZJU01000163">
    <property type="protein sequence ID" value="OBH69197.1"/>
    <property type="molecule type" value="Genomic_DNA"/>
</dbReference>
<dbReference type="RefSeq" id="WP_067912699.1">
    <property type="nucleotide sequence ID" value="NZ_LZJQ01000143.1"/>
</dbReference>
<evidence type="ECO:0000313" key="2">
    <source>
        <dbReference type="EMBL" id="OBH69197.1"/>
    </source>
</evidence>
<gene>
    <name evidence="2" type="ORF">A5683_05630</name>
</gene>
<keyword evidence="1" id="KW-0812">Transmembrane</keyword>
<comment type="caution">
    <text evidence="2">The sequence shown here is derived from an EMBL/GenBank/DDBJ whole genome shotgun (WGS) entry which is preliminary data.</text>
</comment>
<reference evidence="2 3" key="1">
    <citation type="submission" date="2016-06" db="EMBL/GenBank/DDBJ databases">
        <authorList>
            <person name="Kjaerup R.B."/>
            <person name="Dalgaard T.S."/>
            <person name="Juul-Madsen H.R."/>
        </authorList>
    </citation>
    <scope>NUCLEOTIDE SEQUENCE [LARGE SCALE GENOMIC DNA]</scope>
    <source>
        <strain evidence="2 3">E152</strain>
    </source>
</reference>
<organism evidence="2 3">
    <name type="scientific">Mycobacterium mantenii</name>
    <dbReference type="NCBI Taxonomy" id="560555"/>
    <lineage>
        <taxon>Bacteria</taxon>
        <taxon>Bacillati</taxon>
        <taxon>Actinomycetota</taxon>
        <taxon>Actinomycetes</taxon>
        <taxon>Mycobacteriales</taxon>
        <taxon>Mycobacteriaceae</taxon>
        <taxon>Mycobacterium</taxon>
        <taxon>Mycobacterium avium complex (MAC)</taxon>
    </lineage>
</organism>
<name>A0A1A2SZK4_MYCNT</name>
<feature type="transmembrane region" description="Helical" evidence="1">
    <location>
        <begin position="7"/>
        <end position="26"/>
    </location>
</feature>
<dbReference type="Proteomes" id="UP000092389">
    <property type="component" value="Unassembled WGS sequence"/>
</dbReference>
<dbReference type="AlphaFoldDB" id="A0A1A2SZK4"/>